<dbReference type="AlphaFoldDB" id="A0A1L9PJZ9"/>
<evidence type="ECO:0000313" key="3">
    <source>
        <dbReference type="EMBL" id="OJJ01765.1"/>
    </source>
</evidence>
<evidence type="ECO:0000259" key="2">
    <source>
        <dbReference type="Pfam" id="PF07110"/>
    </source>
</evidence>
<dbReference type="GO" id="GO:0016491">
    <property type="term" value="F:oxidoreductase activity"/>
    <property type="evidence" value="ECO:0007669"/>
    <property type="project" value="InterPro"/>
</dbReference>
<evidence type="ECO:0000313" key="4">
    <source>
        <dbReference type="Proteomes" id="UP000184073"/>
    </source>
</evidence>
<dbReference type="SUPFAM" id="SSF54909">
    <property type="entry name" value="Dimeric alpha+beta barrel"/>
    <property type="match status" value="1"/>
</dbReference>
<dbReference type="Proteomes" id="UP000184073">
    <property type="component" value="Unassembled WGS sequence"/>
</dbReference>
<comment type="similarity">
    <text evidence="1">Belongs to the tpcK family.</text>
</comment>
<dbReference type="Gene3D" id="3.30.70.100">
    <property type="match status" value="1"/>
</dbReference>
<dbReference type="STRING" id="1036611.A0A1L9PJZ9"/>
<dbReference type="OrthoDB" id="2519291at2759"/>
<dbReference type="VEuPathDB" id="FungiDB:ASPVEDRAFT_28410"/>
<proteinExistence type="inferred from homology"/>
<protein>
    <recommendedName>
        <fullName evidence="2">EthD domain-containing protein</fullName>
    </recommendedName>
</protein>
<keyword evidence="4" id="KW-1185">Reference proteome</keyword>
<dbReference type="Pfam" id="PF07110">
    <property type="entry name" value="EthD"/>
    <property type="match status" value="1"/>
</dbReference>
<evidence type="ECO:0000256" key="1">
    <source>
        <dbReference type="ARBA" id="ARBA00005986"/>
    </source>
</evidence>
<dbReference type="NCBIfam" id="TIGR02118">
    <property type="entry name" value="EthD family reductase"/>
    <property type="match status" value="1"/>
</dbReference>
<gene>
    <name evidence="3" type="ORF">ASPVEDRAFT_28410</name>
</gene>
<dbReference type="EMBL" id="KV878128">
    <property type="protein sequence ID" value="OJJ01765.1"/>
    <property type="molecule type" value="Genomic_DNA"/>
</dbReference>
<organism evidence="3 4">
    <name type="scientific">Aspergillus versicolor CBS 583.65</name>
    <dbReference type="NCBI Taxonomy" id="1036611"/>
    <lineage>
        <taxon>Eukaryota</taxon>
        <taxon>Fungi</taxon>
        <taxon>Dikarya</taxon>
        <taxon>Ascomycota</taxon>
        <taxon>Pezizomycotina</taxon>
        <taxon>Eurotiomycetes</taxon>
        <taxon>Eurotiomycetidae</taxon>
        <taxon>Eurotiales</taxon>
        <taxon>Aspergillaceae</taxon>
        <taxon>Aspergillus</taxon>
        <taxon>Aspergillus subgen. Nidulantes</taxon>
    </lineage>
</organism>
<accession>A0A1L9PJZ9</accession>
<name>A0A1L9PJZ9_ASPVE</name>
<reference evidence="4" key="1">
    <citation type="journal article" date="2017" name="Genome Biol.">
        <title>Comparative genomics reveals high biological diversity and specific adaptations in the industrially and medically important fungal genus Aspergillus.</title>
        <authorList>
            <person name="de Vries R.P."/>
            <person name="Riley R."/>
            <person name="Wiebenga A."/>
            <person name="Aguilar-Osorio G."/>
            <person name="Amillis S."/>
            <person name="Uchima C.A."/>
            <person name="Anderluh G."/>
            <person name="Asadollahi M."/>
            <person name="Askin M."/>
            <person name="Barry K."/>
            <person name="Battaglia E."/>
            <person name="Bayram O."/>
            <person name="Benocci T."/>
            <person name="Braus-Stromeyer S.A."/>
            <person name="Caldana C."/>
            <person name="Canovas D."/>
            <person name="Cerqueira G.C."/>
            <person name="Chen F."/>
            <person name="Chen W."/>
            <person name="Choi C."/>
            <person name="Clum A."/>
            <person name="Dos Santos R.A."/>
            <person name="Damasio A.R."/>
            <person name="Diallinas G."/>
            <person name="Emri T."/>
            <person name="Fekete E."/>
            <person name="Flipphi M."/>
            <person name="Freyberg S."/>
            <person name="Gallo A."/>
            <person name="Gournas C."/>
            <person name="Habgood R."/>
            <person name="Hainaut M."/>
            <person name="Harispe M.L."/>
            <person name="Henrissat B."/>
            <person name="Hilden K.S."/>
            <person name="Hope R."/>
            <person name="Hossain A."/>
            <person name="Karabika E."/>
            <person name="Karaffa L."/>
            <person name="Karanyi Z."/>
            <person name="Krasevec N."/>
            <person name="Kuo A."/>
            <person name="Kusch H."/>
            <person name="LaButti K."/>
            <person name="Lagendijk E.L."/>
            <person name="Lapidus A."/>
            <person name="Levasseur A."/>
            <person name="Lindquist E."/>
            <person name="Lipzen A."/>
            <person name="Logrieco A.F."/>
            <person name="MacCabe A."/>
            <person name="Maekelae M.R."/>
            <person name="Malavazi I."/>
            <person name="Melin P."/>
            <person name="Meyer V."/>
            <person name="Mielnichuk N."/>
            <person name="Miskei M."/>
            <person name="Molnar A.P."/>
            <person name="Mule G."/>
            <person name="Ngan C.Y."/>
            <person name="Orejas M."/>
            <person name="Orosz E."/>
            <person name="Ouedraogo J.P."/>
            <person name="Overkamp K.M."/>
            <person name="Park H.-S."/>
            <person name="Perrone G."/>
            <person name="Piumi F."/>
            <person name="Punt P.J."/>
            <person name="Ram A.F."/>
            <person name="Ramon A."/>
            <person name="Rauscher S."/>
            <person name="Record E."/>
            <person name="Riano-Pachon D.M."/>
            <person name="Robert V."/>
            <person name="Roehrig J."/>
            <person name="Ruller R."/>
            <person name="Salamov A."/>
            <person name="Salih N.S."/>
            <person name="Samson R.A."/>
            <person name="Sandor E."/>
            <person name="Sanguinetti M."/>
            <person name="Schuetze T."/>
            <person name="Sepcic K."/>
            <person name="Shelest E."/>
            <person name="Sherlock G."/>
            <person name="Sophianopoulou V."/>
            <person name="Squina F.M."/>
            <person name="Sun H."/>
            <person name="Susca A."/>
            <person name="Todd R.B."/>
            <person name="Tsang A."/>
            <person name="Unkles S.E."/>
            <person name="van de Wiele N."/>
            <person name="van Rossen-Uffink D."/>
            <person name="Oliveira J.V."/>
            <person name="Vesth T.C."/>
            <person name="Visser J."/>
            <person name="Yu J.-H."/>
            <person name="Zhou M."/>
            <person name="Andersen M.R."/>
            <person name="Archer D.B."/>
            <person name="Baker S.E."/>
            <person name="Benoit I."/>
            <person name="Brakhage A.A."/>
            <person name="Braus G.H."/>
            <person name="Fischer R."/>
            <person name="Frisvad J.C."/>
            <person name="Goldman G.H."/>
            <person name="Houbraken J."/>
            <person name="Oakley B."/>
            <person name="Pocsi I."/>
            <person name="Scazzocchio C."/>
            <person name="Seiboth B."/>
            <person name="vanKuyk P.A."/>
            <person name="Wortman J."/>
            <person name="Dyer P.S."/>
            <person name="Grigoriev I.V."/>
        </authorList>
    </citation>
    <scope>NUCLEOTIDE SEQUENCE [LARGE SCALE GENOMIC DNA]</scope>
    <source>
        <strain evidence="4">CBS 583.65</strain>
    </source>
</reference>
<feature type="domain" description="EthD" evidence="2">
    <location>
        <begin position="13"/>
        <end position="105"/>
    </location>
</feature>
<sequence>MTFTVVLHVYRRSDLSPAEFKKHYEETHIPLMKSIGGEAFPLSHTRQYISHTNLVSEAQSDVGYDAISRMVFEDQSTFETFRGLLQSPENVSRVTEDCSQFLDLSKAPQIVVIEDVCDTRRI</sequence>
<dbReference type="InterPro" id="IPR009799">
    <property type="entry name" value="EthD_dom"/>
</dbReference>
<dbReference type="InterPro" id="IPR011008">
    <property type="entry name" value="Dimeric_a/b-barrel"/>
</dbReference>
<dbReference type="GeneID" id="63725618"/>
<dbReference type="RefSeq" id="XP_040667527.1">
    <property type="nucleotide sequence ID" value="XM_040810107.1"/>
</dbReference>